<protein>
    <submittedName>
        <fullName evidence="2">Uncharacterized protein</fullName>
    </submittedName>
</protein>
<evidence type="ECO:0000313" key="3">
    <source>
        <dbReference type="Proteomes" id="UP000182229"/>
    </source>
</evidence>
<evidence type="ECO:0000313" key="2">
    <source>
        <dbReference type="EMBL" id="OJH33407.1"/>
    </source>
</evidence>
<feature type="transmembrane region" description="Helical" evidence="1">
    <location>
        <begin position="12"/>
        <end position="34"/>
    </location>
</feature>
<reference evidence="2 3" key="2">
    <citation type="submission" date="2016-12" db="EMBL/GenBank/DDBJ databases">
        <title>Draft Genome Sequence of Cystobacter ferrugineus Strain Cbfe23.</title>
        <authorList>
            <person name="Akbar S."/>
            <person name="Dowd S.E."/>
            <person name="Stevens D.C."/>
        </authorList>
    </citation>
    <scope>NUCLEOTIDE SEQUENCE [LARGE SCALE GENOMIC DNA]</scope>
    <source>
        <strain evidence="2 3">Cbfe23</strain>
    </source>
</reference>
<name>A0A1L9ATQ9_9BACT</name>
<sequence>MEAIAHFLVQEWLAYALIGFIIAVSVFTLGRFWWQLRPVRKDLRRAREIIESVPDASAFFMDFDRVSDALRQLPIMGHAWKEFEESLVVPGEREGATTVLNSKEPAAHFHLETLLVGRVATRFYEAFPNLLVGFGILWTFLGLAGGIHLAVPGLSSDDVAQLKGGLRDLLGGAFLAFAKSAFAIACSLLFTGVERWWMGATDKLLEDCCAALDERLTLETPEKLAGLQLEELRKQTMELKLFNTGMGAAMAQALEERVGDRLAPVLERLVESVHQLRADRGDSTERYLATMLEEFKKSMSQAAGGEFTAMAEAVSDLRGVLDRTAASMEAGQRQFETSTARIADSLEQTLGVARRGVQEELTHLTQAVNASLNDSASRLSSQLELGGRALAEQVAAQGQQFIKLTNAIETALSQSAKNLSSQMEGGGRALAEQMALQGQHLVQLTQSIQGALDQSASNLSSQLESGGRALAGQMNSQTQQLTQGLVRLESLTAGWGELLARTSELVGQVRDASTVYDSSFSSFRSIASEMNTAGASIRSASERLSIAASAQADSTQRLEGASAHVTESLRRAAETWEQYRQRFEAIDQSLGNAFRELDLGLTRYGDKVADYVRQLEGHMSKATTSLSLAVGSLHEGLSELPDEVNTLGKHVESLKRTVEATRR</sequence>
<feature type="transmembrane region" description="Helical" evidence="1">
    <location>
        <begin position="171"/>
        <end position="193"/>
    </location>
</feature>
<dbReference type="Proteomes" id="UP000182229">
    <property type="component" value="Unassembled WGS sequence"/>
</dbReference>
<reference evidence="3" key="1">
    <citation type="submission" date="2016-11" db="EMBL/GenBank/DDBJ databases">
        <authorList>
            <person name="Shukria A."/>
            <person name="Stevens D.C."/>
        </authorList>
    </citation>
    <scope>NUCLEOTIDE SEQUENCE [LARGE SCALE GENOMIC DNA]</scope>
    <source>
        <strain evidence="3">Cbfe23</strain>
    </source>
</reference>
<dbReference type="EMBL" id="MPIN01000039">
    <property type="protein sequence ID" value="OJH33407.1"/>
    <property type="molecule type" value="Genomic_DNA"/>
</dbReference>
<keyword evidence="3" id="KW-1185">Reference proteome</keyword>
<dbReference type="STRING" id="83449.BON30_48840"/>
<comment type="caution">
    <text evidence="2">The sequence shown here is derived from an EMBL/GenBank/DDBJ whole genome shotgun (WGS) entry which is preliminary data.</text>
</comment>
<organism evidence="2 3">
    <name type="scientific">Cystobacter ferrugineus</name>
    <dbReference type="NCBI Taxonomy" id="83449"/>
    <lineage>
        <taxon>Bacteria</taxon>
        <taxon>Pseudomonadati</taxon>
        <taxon>Myxococcota</taxon>
        <taxon>Myxococcia</taxon>
        <taxon>Myxococcales</taxon>
        <taxon>Cystobacterineae</taxon>
        <taxon>Archangiaceae</taxon>
        <taxon>Cystobacter</taxon>
    </lineage>
</organism>
<gene>
    <name evidence="2" type="ORF">BON30_48840</name>
</gene>
<dbReference type="RefSeq" id="WP_071905536.1">
    <property type="nucleotide sequence ID" value="NZ_MPIN01000039.1"/>
</dbReference>
<dbReference type="OrthoDB" id="9782541at2"/>
<dbReference type="AlphaFoldDB" id="A0A1L9ATQ9"/>
<evidence type="ECO:0000256" key="1">
    <source>
        <dbReference type="SAM" id="Phobius"/>
    </source>
</evidence>
<keyword evidence="1" id="KW-1133">Transmembrane helix</keyword>
<keyword evidence="1" id="KW-0812">Transmembrane</keyword>
<feature type="transmembrane region" description="Helical" evidence="1">
    <location>
        <begin position="130"/>
        <end position="151"/>
    </location>
</feature>
<accession>A0A1L9ATQ9</accession>
<proteinExistence type="predicted"/>
<dbReference type="NCBIfam" id="NF033914">
    <property type="entry name" value="antiphage_ZorA_1"/>
    <property type="match status" value="1"/>
</dbReference>
<keyword evidence="1" id="KW-0472">Membrane</keyword>